<keyword evidence="7 10" id="KW-0378">Hydrolase</keyword>
<evidence type="ECO:0000256" key="1">
    <source>
        <dbReference type="ARBA" id="ARBA00001460"/>
    </source>
</evidence>
<dbReference type="Proteomes" id="UP000215332">
    <property type="component" value="Chromosome 1"/>
</dbReference>
<sequence length="88" mass="9860">MSKSFEQLFAELTTKARNRPEGSGTVAELDHGVHAIGKKVVEEAAEVWMAAEYEGKDRAAEEISQEIYHLQVMMISLGLTPDDVYEYL</sequence>
<gene>
    <name evidence="10 11" type="primary">hisE</name>
    <name evidence="11" type="ORF">SAMEA4412665_01535</name>
</gene>
<dbReference type="RefSeq" id="WP_021104714.1">
    <property type="nucleotide sequence ID" value="NZ_JAWFFS010000032.1"/>
</dbReference>
<keyword evidence="8 10" id="KW-0067">ATP-binding</keyword>
<dbReference type="GO" id="GO:0005524">
    <property type="term" value="F:ATP binding"/>
    <property type="evidence" value="ECO:0007669"/>
    <property type="project" value="UniProtKB-KW"/>
</dbReference>
<evidence type="ECO:0000256" key="2">
    <source>
        <dbReference type="ARBA" id="ARBA00005204"/>
    </source>
</evidence>
<keyword evidence="6 10" id="KW-0547">Nucleotide-binding</keyword>
<evidence type="ECO:0000313" key="11">
    <source>
        <dbReference type="EMBL" id="SNV37531.1"/>
    </source>
</evidence>
<keyword evidence="5 10" id="KW-0028">Amino-acid biosynthesis</keyword>
<dbReference type="SUPFAM" id="SSF101386">
    <property type="entry name" value="all-alpha NTP pyrophosphatases"/>
    <property type="match status" value="1"/>
</dbReference>
<accession>A0A239WSR1</accession>
<evidence type="ECO:0000256" key="10">
    <source>
        <dbReference type="HAMAP-Rule" id="MF_01020"/>
    </source>
</evidence>
<keyword evidence="9 10" id="KW-0368">Histidine biosynthesis</keyword>
<protein>
    <recommendedName>
        <fullName evidence="4 10">Phosphoribosyl-ATP pyrophosphatase</fullName>
        <shortName evidence="10">PRA-PH</shortName>
        <ecNumber evidence="3 10">3.6.1.31</ecNumber>
    </recommendedName>
</protein>
<comment type="pathway">
    <text evidence="2 10">Amino-acid biosynthesis; L-histidine biosynthesis; L-histidine from 5-phospho-alpha-D-ribose 1-diphosphate: step 2/9.</text>
</comment>
<evidence type="ECO:0000256" key="4">
    <source>
        <dbReference type="ARBA" id="ARBA00013336"/>
    </source>
</evidence>
<dbReference type="GO" id="GO:0004636">
    <property type="term" value="F:phosphoribosyl-ATP diphosphatase activity"/>
    <property type="evidence" value="ECO:0007669"/>
    <property type="project" value="UniProtKB-UniRule"/>
</dbReference>
<dbReference type="KEGG" id="cgrn:4412665_01535"/>
<evidence type="ECO:0000313" key="12">
    <source>
        <dbReference type="Proteomes" id="UP000215332"/>
    </source>
</evidence>
<evidence type="ECO:0000256" key="7">
    <source>
        <dbReference type="ARBA" id="ARBA00022801"/>
    </source>
</evidence>
<dbReference type="NCBIfam" id="NF001610">
    <property type="entry name" value="PRK00400.1-1"/>
    <property type="match status" value="1"/>
</dbReference>
<name>A0A239WSR1_9ACTN</name>
<evidence type="ECO:0000256" key="5">
    <source>
        <dbReference type="ARBA" id="ARBA00022605"/>
    </source>
</evidence>
<dbReference type="UniPathway" id="UPA00031">
    <property type="reaction ID" value="UER00007"/>
</dbReference>
<evidence type="ECO:0000256" key="6">
    <source>
        <dbReference type="ARBA" id="ARBA00022741"/>
    </source>
</evidence>
<organism evidence="11 12">
    <name type="scientific">Cutibacterium granulosum</name>
    <dbReference type="NCBI Taxonomy" id="33011"/>
    <lineage>
        <taxon>Bacteria</taxon>
        <taxon>Bacillati</taxon>
        <taxon>Actinomycetota</taxon>
        <taxon>Actinomycetes</taxon>
        <taxon>Propionibacteriales</taxon>
        <taxon>Propionibacteriaceae</taxon>
        <taxon>Cutibacterium</taxon>
    </lineage>
</organism>
<dbReference type="HAMAP" id="MF_01020">
    <property type="entry name" value="HisE"/>
    <property type="match status" value="1"/>
</dbReference>
<comment type="catalytic activity">
    <reaction evidence="1 10">
        <text>1-(5-phospho-beta-D-ribosyl)-ATP + H2O = 1-(5-phospho-beta-D-ribosyl)-5'-AMP + diphosphate + H(+)</text>
        <dbReference type="Rhea" id="RHEA:22828"/>
        <dbReference type="ChEBI" id="CHEBI:15377"/>
        <dbReference type="ChEBI" id="CHEBI:15378"/>
        <dbReference type="ChEBI" id="CHEBI:33019"/>
        <dbReference type="ChEBI" id="CHEBI:59457"/>
        <dbReference type="ChEBI" id="CHEBI:73183"/>
        <dbReference type="EC" id="3.6.1.31"/>
    </reaction>
</comment>
<comment type="similarity">
    <text evidence="10">Belongs to the PRA-PH family.</text>
</comment>
<comment type="subcellular location">
    <subcellularLocation>
        <location evidence="10">Cytoplasm</location>
    </subcellularLocation>
</comment>
<dbReference type="GO" id="GO:0005737">
    <property type="term" value="C:cytoplasm"/>
    <property type="evidence" value="ECO:0007669"/>
    <property type="project" value="UniProtKB-SubCell"/>
</dbReference>
<proteinExistence type="inferred from homology"/>
<dbReference type="eggNOG" id="COG0140">
    <property type="taxonomic scope" value="Bacteria"/>
</dbReference>
<dbReference type="Gene3D" id="1.10.287.1080">
    <property type="entry name" value="MazG-like"/>
    <property type="match status" value="1"/>
</dbReference>
<evidence type="ECO:0000256" key="3">
    <source>
        <dbReference type="ARBA" id="ARBA00012414"/>
    </source>
</evidence>
<evidence type="ECO:0000256" key="9">
    <source>
        <dbReference type="ARBA" id="ARBA00023102"/>
    </source>
</evidence>
<dbReference type="Pfam" id="PF01503">
    <property type="entry name" value="PRA-PH"/>
    <property type="match status" value="1"/>
</dbReference>
<keyword evidence="10" id="KW-0963">Cytoplasm</keyword>
<dbReference type="InterPro" id="IPR021130">
    <property type="entry name" value="PRib-ATP_PPHydrolase-like"/>
</dbReference>
<dbReference type="GO" id="GO:0000105">
    <property type="term" value="P:L-histidine biosynthetic process"/>
    <property type="evidence" value="ECO:0007669"/>
    <property type="project" value="UniProtKB-UniRule"/>
</dbReference>
<dbReference type="EMBL" id="LT906441">
    <property type="protein sequence ID" value="SNV37531.1"/>
    <property type="molecule type" value="Genomic_DNA"/>
</dbReference>
<dbReference type="InterPro" id="IPR008179">
    <property type="entry name" value="HisE"/>
</dbReference>
<reference evidence="11 12" key="1">
    <citation type="submission" date="2017-06" db="EMBL/GenBank/DDBJ databases">
        <authorList>
            <consortium name="Pathogen Informatics"/>
        </authorList>
    </citation>
    <scope>NUCLEOTIDE SEQUENCE [LARGE SCALE GENOMIC DNA]</scope>
    <source>
        <strain evidence="11 12">NCTC11865</strain>
    </source>
</reference>
<dbReference type="EC" id="3.6.1.31" evidence="3 10"/>
<dbReference type="AlphaFoldDB" id="A0A239WSR1"/>
<dbReference type="CDD" id="cd11547">
    <property type="entry name" value="NTP-PPase_HisE"/>
    <property type="match status" value="1"/>
</dbReference>
<dbReference type="NCBIfam" id="TIGR03188">
    <property type="entry name" value="histidine_hisI"/>
    <property type="match status" value="1"/>
</dbReference>
<evidence type="ECO:0000256" key="8">
    <source>
        <dbReference type="ARBA" id="ARBA00022840"/>
    </source>
</evidence>